<sequence length="157" mass="18361">MQKKFVFTVFLYCYELFRLIFVLTYHPEFNIEMLPASWYLAVPLMTFPFIFLYLSSKKEYPAEIFYKLFALTKVLSAAGAVSFFRAAFPVYFTYGPLNNYYSLKSAFILMIFSVFDVILAVVFFVKKRSEHLSSEKLFAQNTSHTTDCNHGDDELCK</sequence>
<feature type="transmembrane region" description="Helical" evidence="1">
    <location>
        <begin position="106"/>
        <end position="125"/>
    </location>
</feature>
<dbReference type="Proteomes" id="UP000823914">
    <property type="component" value="Unassembled WGS sequence"/>
</dbReference>
<evidence type="ECO:0000313" key="2">
    <source>
        <dbReference type="EMBL" id="MBU3849572.1"/>
    </source>
</evidence>
<evidence type="ECO:0000313" key="3">
    <source>
        <dbReference type="Proteomes" id="UP000823914"/>
    </source>
</evidence>
<evidence type="ECO:0000256" key="1">
    <source>
        <dbReference type="SAM" id="Phobius"/>
    </source>
</evidence>
<keyword evidence="1" id="KW-0812">Transmembrane</keyword>
<keyword evidence="1" id="KW-0472">Membrane</keyword>
<dbReference type="EMBL" id="JAHLFV010000072">
    <property type="protein sequence ID" value="MBU3849572.1"/>
    <property type="molecule type" value="Genomic_DNA"/>
</dbReference>
<dbReference type="AlphaFoldDB" id="A0A9E2NYG0"/>
<proteinExistence type="predicted"/>
<accession>A0A9E2NYG0</accession>
<name>A0A9E2NYG0_9SPIR</name>
<feature type="transmembrane region" description="Helical" evidence="1">
    <location>
        <begin position="36"/>
        <end position="54"/>
    </location>
</feature>
<feature type="transmembrane region" description="Helical" evidence="1">
    <location>
        <begin position="74"/>
        <end position="94"/>
    </location>
</feature>
<keyword evidence="1" id="KW-1133">Transmembrane helix</keyword>
<feature type="transmembrane region" description="Helical" evidence="1">
    <location>
        <begin position="5"/>
        <end position="24"/>
    </location>
</feature>
<reference evidence="2" key="1">
    <citation type="journal article" date="2021" name="PeerJ">
        <title>Extensive microbial diversity within the chicken gut microbiome revealed by metagenomics and culture.</title>
        <authorList>
            <person name="Gilroy R."/>
            <person name="Ravi A."/>
            <person name="Getino M."/>
            <person name="Pursley I."/>
            <person name="Horton D.L."/>
            <person name="Alikhan N.F."/>
            <person name="Baker D."/>
            <person name="Gharbi K."/>
            <person name="Hall N."/>
            <person name="Watson M."/>
            <person name="Adriaenssens E.M."/>
            <person name="Foster-Nyarko E."/>
            <person name="Jarju S."/>
            <person name="Secka A."/>
            <person name="Antonio M."/>
            <person name="Oren A."/>
            <person name="Chaudhuri R.R."/>
            <person name="La Ragione R."/>
            <person name="Hildebrand F."/>
            <person name="Pallen M.J."/>
        </authorList>
    </citation>
    <scope>NUCLEOTIDE SEQUENCE</scope>
    <source>
        <strain evidence="2">Gambia15-2214</strain>
    </source>
</reference>
<comment type="caution">
    <text evidence="2">The sequence shown here is derived from an EMBL/GenBank/DDBJ whole genome shotgun (WGS) entry which is preliminary data.</text>
</comment>
<gene>
    <name evidence="2" type="ORF">IAA16_03280</name>
</gene>
<protein>
    <submittedName>
        <fullName evidence="2">Uncharacterized protein</fullName>
    </submittedName>
</protein>
<reference evidence="2" key="2">
    <citation type="submission" date="2021-04" db="EMBL/GenBank/DDBJ databases">
        <authorList>
            <person name="Gilroy R."/>
        </authorList>
    </citation>
    <scope>NUCLEOTIDE SEQUENCE</scope>
    <source>
        <strain evidence="2">Gambia15-2214</strain>
    </source>
</reference>
<organism evidence="2 3">
    <name type="scientific">Candidatus Treponema excrementipullorum</name>
    <dbReference type="NCBI Taxonomy" id="2838768"/>
    <lineage>
        <taxon>Bacteria</taxon>
        <taxon>Pseudomonadati</taxon>
        <taxon>Spirochaetota</taxon>
        <taxon>Spirochaetia</taxon>
        <taxon>Spirochaetales</taxon>
        <taxon>Treponemataceae</taxon>
        <taxon>Treponema</taxon>
    </lineage>
</organism>